<organism evidence="2 3">
    <name type="scientific">Mesorhizobium plurifarium</name>
    <dbReference type="NCBI Taxonomy" id="69974"/>
    <lineage>
        <taxon>Bacteria</taxon>
        <taxon>Pseudomonadati</taxon>
        <taxon>Pseudomonadota</taxon>
        <taxon>Alphaproteobacteria</taxon>
        <taxon>Hyphomicrobiales</taxon>
        <taxon>Phyllobacteriaceae</taxon>
        <taxon>Mesorhizobium</taxon>
    </lineage>
</organism>
<feature type="compositionally biased region" description="Basic and acidic residues" evidence="1">
    <location>
        <begin position="1"/>
        <end position="21"/>
    </location>
</feature>
<protein>
    <submittedName>
        <fullName evidence="2">Uncharacterized protein</fullName>
    </submittedName>
</protein>
<feature type="region of interest" description="Disordered" evidence="1">
    <location>
        <begin position="1"/>
        <end position="35"/>
    </location>
</feature>
<evidence type="ECO:0000256" key="1">
    <source>
        <dbReference type="SAM" id="MobiDB-lite"/>
    </source>
</evidence>
<reference evidence="3" key="1">
    <citation type="submission" date="2014-08" db="EMBL/GenBank/DDBJ databases">
        <authorList>
            <person name="Moulin L."/>
        </authorList>
    </citation>
    <scope>NUCLEOTIDE SEQUENCE [LARGE SCALE GENOMIC DNA]</scope>
</reference>
<name>A0A090DYU1_MESPL</name>
<evidence type="ECO:0000313" key="2">
    <source>
        <dbReference type="EMBL" id="CDX19922.1"/>
    </source>
</evidence>
<proteinExistence type="predicted"/>
<dbReference type="EMBL" id="CCMZ01000024">
    <property type="protein sequence ID" value="CDX19922.1"/>
    <property type="molecule type" value="Genomic_DNA"/>
</dbReference>
<gene>
    <name evidence="2" type="ORF">MPL3356_300181</name>
</gene>
<accession>A0A090DYU1</accession>
<evidence type="ECO:0000313" key="3">
    <source>
        <dbReference type="Proteomes" id="UP000045285"/>
    </source>
</evidence>
<keyword evidence="3" id="KW-1185">Reference proteome</keyword>
<sequence length="221" mass="23783">MRAGDADLERPLRIRDHRDGSDFGAGAGRGRYRDKGKDRARHLELAIVILELAAVADEQPGAFGHIEATAAADADHHIRPEPLRLRDTGAHAVARHVRQGAIIDERVDPGSLQPIEHLDELRRAGEPFVGAHECAPAISTGNGGQRMALTFAEENFARQARGCKKGHGLRSFERDCWKSVVFIGGAAVSSEACALSALVPTSLNAGDRVPSPSVHILYKIV</sequence>
<dbReference type="Proteomes" id="UP000045285">
    <property type="component" value="Unassembled WGS sequence"/>
</dbReference>
<dbReference type="AlphaFoldDB" id="A0A090DYU1"/>